<organism evidence="2 3">
    <name type="scientific">Pseudooceanicola spongiae</name>
    <dbReference type="NCBI Taxonomy" id="2613965"/>
    <lineage>
        <taxon>Bacteria</taxon>
        <taxon>Pseudomonadati</taxon>
        <taxon>Pseudomonadota</taxon>
        <taxon>Alphaproteobacteria</taxon>
        <taxon>Rhodobacterales</taxon>
        <taxon>Paracoccaceae</taxon>
        <taxon>Pseudooceanicola</taxon>
    </lineage>
</organism>
<feature type="repeat" description="TPR" evidence="1">
    <location>
        <begin position="21"/>
        <end position="54"/>
    </location>
</feature>
<dbReference type="PANTHER" id="PTHR45588">
    <property type="entry name" value="TPR DOMAIN-CONTAINING PROTEIN"/>
    <property type="match status" value="1"/>
</dbReference>
<protein>
    <recommendedName>
        <fullName evidence="4">Tetratricopeptide repeat protein</fullName>
    </recommendedName>
</protein>
<evidence type="ECO:0000313" key="2">
    <source>
        <dbReference type="EMBL" id="QOL80172.1"/>
    </source>
</evidence>
<sequence>MDPYFDLGSYSFAVTTSSTEGQIWFDRGLIWTYGYHHEEAIACFRRAIQADPACAMAHWGIAYASGPNYNYPWALQDDKTRSTALAQATDAMRTALALTDRVSPLEAALINALPARYPQSTPNPDLHIWDHDFANAMRDVHANFDTSPEVATIFAESLLNLTPWKMWDLTTGDPTSPATLECRRVLEAALARPDALQHPGLLHLYIHLMEMSPTPEAALPAADALRTLVPDAGHLVHMPTHIDVLCGDYANVVAWNQRAVAADMKWYQTRGGMDFYTGYRQHNLHFVLYGALFLGQYDPAMQAVRDLRATTPDDMLRIESPPMADFFEAFLGFEPHVLIRFGRWQQLIEMPLPDDPDLFRCLTTFTLYGKALAHAALNNVAEAIEAEGIFLASAARVPATRLLHNNRVIDLIEVAKAMLRGEILYRQGDFDAAFAELRRSIALDDALPYDEPWGWMQPPRHALGALLFEQGHIAEAEDTYRIDLGLNNTLSRASIHPDNVWSLKGLHDCLKARNDTAELPLIRQRLDFALARADTEVAASCFCAQAAMDPKCCASPS</sequence>
<keyword evidence="1" id="KW-0802">TPR repeat</keyword>
<gene>
    <name evidence="2" type="ORF">F3W81_04645</name>
</gene>
<accession>A0A7L9WJM3</accession>
<dbReference type="Proteomes" id="UP000594118">
    <property type="component" value="Chromosome"/>
</dbReference>
<dbReference type="Gene3D" id="1.25.40.10">
    <property type="entry name" value="Tetratricopeptide repeat domain"/>
    <property type="match status" value="2"/>
</dbReference>
<evidence type="ECO:0000313" key="3">
    <source>
        <dbReference type="Proteomes" id="UP000594118"/>
    </source>
</evidence>
<keyword evidence="3" id="KW-1185">Reference proteome</keyword>
<evidence type="ECO:0000256" key="1">
    <source>
        <dbReference type="PROSITE-ProRule" id="PRU00339"/>
    </source>
</evidence>
<proteinExistence type="predicted"/>
<dbReference type="InterPro" id="IPR019734">
    <property type="entry name" value="TPR_rpt"/>
</dbReference>
<dbReference type="PANTHER" id="PTHR45588:SF1">
    <property type="entry name" value="WW DOMAIN-CONTAINING PROTEIN"/>
    <property type="match status" value="1"/>
</dbReference>
<dbReference type="EMBL" id="CP045201">
    <property type="protein sequence ID" value="QOL80172.1"/>
    <property type="molecule type" value="Genomic_DNA"/>
</dbReference>
<dbReference type="AlphaFoldDB" id="A0A7L9WJM3"/>
<name>A0A7L9WJM3_9RHOB</name>
<dbReference type="InterPro" id="IPR011990">
    <property type="entry name" value="TPR-like_helical_dom_sf"/>
</dbReference>
<reference evidence="2 3" key="1">
    <citation type="submission" date="2019-10" db="EMBL/GenBank/DDBJ databases">
        <title>Pseudopuniceibacterium sp. HQ09 islated from Antarctica.</title>
        <authorList>
            <person name="Liao L."/>
            <person name="Su S."/>
            <person name="Chen B."/>
            <person name="Yu Y."/>
        </authorList>
    </citation>
    <scope>NUCLEOTIDE SEQUENCE [LARGE SCALE GENOMIC DNA]</scope>
    <source>
        <strain evidence="2 3">HQ09</strain>
    </source>
</reference>
<dbReference type="SUPFAM" id="SSF48452">
    <property type="entry name" value="TPR-like"/>
    <property type="match status" value="2"/>
</dbReference>
<dbReference type="KEGG" id="pshq:F3W81_04645"/>
<dbReference type="Pfam" id="PF13181">
    <property type="entry name" value="TPR_8"/>
    <property type="match status" value="1"/>
</dbReference>
<dbReference type="RefSeq" id="WP_193082486.1">
    <property type="nucleotide sequence ID" value="NZ_CP045201.1"/>
</dbReference>
<dbReference type="SMART" id="SM00028">
    <property type="entry name" value="TPR"/>
    <property type="match status" value="2"/>
</dbReference>
<evidence type="ECO:0008006" key="4">
    <source>
        <dbReference type="Google" id="ProtNLM"/>
    </source>
</evidence>
<dbReference type="PROSITE" id="PS50005">
    <property type="entry name" value="TPR"/>
    <property type="match status" value="1"/>
</dbReference>